<dbReference type="GO" id="GO:0006352">
    <property type="term" value="P:DNA-templated transcription initiation"/>
    <property type="evidence" value="ECO:0007669"/>
    <property type="project" value="InterPro"/>
</dbReference>
<dbReference type="RefSeq" id="WP_349966921.1">
    <property type="nucleotide sequence ID" value="NZ_CP157942.1"/>
</dbReference>
<dbReference type="SUPFAM" id="SSF88659">
    <property type="entry name" value="Sigma3 and sigma4 domains of RNA polymerase sigma factors"/>
    <property type="match status" value="1"/>
</dbReference>
<dbReference type="InterPro" id="IPR013325">
    <property type="entry name" value="RNA_pol_sigma_r2"/>
</dbReference>
<accession>A0AAU7Q0K5</accession>
<dbReference type="InterPro" id="IPR036388">
    <property type="entry name" value="WH-like_DNA-bd_sf"/>
</dbReference>
<organism evidence="2">
    <name type="scientific">Wolbachia endosymbiont of Armadillidium arcangelii</name>
    <dbReference type="NCBI Taxonomy" id="3158571"/>
    <lineage>
        <taxon>Bacteria</taxon>
        <taxon>Pseudomonadati</taxon>
        <taxon>Pseudomonadota</taxon>
        <taxon>Alphaproteobacteria</taxon>
        <taxon>Rickettsiales</taxon>
        <taxon>Anaplasmataceae</taxon>
        <taxon>Wolbachieae</taxon>
        <taxon>Wolbachia</taxon>
    </lineage>
</organism>
<protein>
    <submittedName>
        <fullName evidence="2">Sigma-70 family RNA polymerase sigma factor</fullName>
    </submittedName>
</protein>
<proteinExistence type="predicted"/>
<sequence>MKSKNSYSGIDPIIVKYVRHYAKCIKNLKCFAHDSLEDIEQELFCMIWPAIEKYDESRSSFSTFVCQLVKCRAINLINKQLCKKRGGRQGIFYVDPDDLHEVVDDRCRFITEITTRIDVNDVISTLPQEWQVLCRQLEFFSVPEIAEINGIPRTTVYNTLQRIRRHIKNFF</sequence>
<gene>
    <name evidence="3" type="ORF">ABLO99_00700</name>
    <name evidence="2" type="ORF">ABLO99_04565</name>
</gene>
<dbReference type="Gene3D" id="1.10.1740.10">
    <property type="match status" value="1"/>
</dbReference>
<dbReference type="InterPro" id="IPR007627">
    <property type="entry name" value="RNA_pol_sigma70_r2"/>
</dbReference>
<evidence type="ECO:0000313" key="2">
    <source>
        <dbReference type="EMBL" id="XBS66544.1"/>
    </source>
</evidence>
<dbReference type="InterPro" id="IPR013324">
    <property type="entry name" value="RNA_pol_sigma_r3/r4-like"/>
</dbReference>
<dbReference type="Gene3D" id="1.10.10.10">
    <property type="entry name" value="Winged helix-like DNA-binding domain superfamily/Winged helix DNA-binding domain"/>
    <property type="match status" value="1"/>
</dbReference>
<evidence type="ECO:0000313" key="3">
    <source>
        <dbReference type="EMBL" id="XBS67252.1"/>
    </source>
</evidence>
<dbReference type="NCBIfam" id="TIGR02937">
    <property type="entry name" value="sigma70-ECF"/>
    <property type="match status" value="1"/>
</dbReference>
<dbReference type="EMBL" id="CP157942">
    <property type="protein sequence ID" value="XBS67252.1"/>
    <property type="molecule type" value="Genomic_DNA"/>
</dbReference>
<dbReference type="InterPro" id="IPR014284">
    <property type="entry name" value="RNA_pol_sigma-70_dom"/>
</dbReference>
<dbReference type="Pfam" id="PF04542">
    <property type="entry name" value="Sigma70_r2"/>
    <property type="match status" value="1"/>
</dbReference>
<dbReference type="SUPFAM" id="SSF88946">
    <property type="entry name" value="Sigma2 domain of RNA polymerase sigma factors"/>
    <property type="match status" value="1"/>
</dbReference>
<name>A0AAU7Q0K5_9RICK</name>
<feature type="domain" description="RNA polymerase sigma-70 region 2" evidence="1">
    <location>
        <begin position="19"/>
        <end position="80"/>
    </location>
</feature>
<dbReference type="EMBL" id="CP157942">
    <property type="protein sequence ID" value="XBS66544.1"/>
    <property type="molecule type" value="Genomic_DNA"/>
</dbReference>
<reference evidence="2" key="1">
    <citation type="submission" date="2024-06" db="EMBL/GenBank/DDBJ databases">
        <authorList>
            <person name="Dussert Y."/>
            <person name="Peccoud J."/>
            <person name="Pigeault R."/>
        </authorList>
    </citation>
    <scope>NUCLEOTIDE SEQUENCE</scope>
    <source>
        <strain evidence="2">WArc</strain>
    </source>
</reference>
<dbReference type="GO" id="GO:0003700">
    <property type="term" value="F:DNA-binding transcription factor activity"/>
    <property type="evidence" value="ECO:0007669"/>
    <property type="project" value="InterPro"/>
</dbReference>
<dbReference type="AlphaFoldDB" id="A0AAU7Q0K5"/>
<evidence type="ECO:0000259" key="1">
    <source>
        <dbReference type="Pfam" id="PF04542"/>
    </source>
</evidence>